<dbReference type="Gene3D" id="3.20.20.140">
    <property type="entry name" value="Metal-dependent hydrolases"/>
    <property type="match status" value="1"/>
</dbReference>
<reference evidence="6" key="2">
    <citation type="submission" date="2020-02" db="EMBL/GenBank/DDBJ databases">
        <authorList>
            <person name="Matsumoto Y."/>
            <person name="Motooka D."/>
            <person name="Nakamura S."/>
        </authorList>
    </citation>
    <scope>NUCLEOTIDE SEQUENCE</scope>
    <source>
        <strain evidence="6">JCM 13671</strain>
    </source>
</reference>
<dbReference type="Proteomes" id="UP000466931">
    <property type="component" value="Chromosome"/>
</dbReference>
<keyword evidence="3" id="KW-0862">Zinc</keyword>
<dbReference type="GO" id="GO:0016810">
    <property type="term" value="F:hydrolase activity, acting on carbon-nitrogen (but not peptide) bonds"/>
    <property type="evidence" value="ECO:0007669"/>
    <property type="project" value="InterPro"/>
</dbReference>
<protein>
    <recommendedName>
        <fullName evidence="8">Amidohydrolase</fullName>
    </recommendedName>
</protein>
<dbReference type="SUPFAM" id="SSF51556">
    <property type="entry name" value="Metallo-dependent hydrolases"/>
    <property type="match status" value="1"/>
</dbReference>
<dbReference type="Gene3D" id="3.10.310.70">
    <property type="match status" value="1"/>
</dbReference>
<accession>A0A7I7XW63</accession>
<feature type="domain" description="Aminodeoxyfutalosine deaminase/Imidazolonepropionase-like composite" evidence="5">
    <location>
        <begin position="23"/>
        <end position="47"/>
    </location>
</feature>
<dbReference type="AlphaFoldDB" id="A0A7I7XW63"/>
<dbReference type="InterPro" id="IPR054418">
    <property type="entry name" value="MQNX/HUTI_composite_N"/>
</dbReference>
<keyword evidence="7" id="KW-1185">Reference proteome</keyword>
<keyword evidence="1" id="KW-0479">Metal-binding</keyword>
<dbReference type="Pfam" id="PF22039">
    <property type="entry name" value="HUTI_composite_bact"/>
    <property type="match status" value="1"/>
</dbReference>
<dbReference type="InterPro" id="IPR032466">
    <property type="entry name" value="Metal_Hydrolase"/>
</dbReference>
<gene>
    <name evidence="6" type="ORF">MCNF_17070</name>
</gene>
<dbReference type="Pfam" id="PF07969">
    <property type="entry name" value="Amidohydro_3"/>
    <property type="match status" value="1"/>
</dbReference>
<evidence type="ECO:0000256" key="2">
    <source>
        <dbReference type="ARBA" id="ARBA00022801"/>
    </source>
</evidence>
<dbReference type="InterPro" id="IPR011059">
    <property type="entry name" value="Metal-dep_hydrolase_composite"/>
</dbReference>
<organism evidence="6 7">
    <name type="scientific">Mycolicibacterium confluentis</name>
    <dbReference type="NCBI Taxonomy" id="28047"/>
    <lineage>
        <taxon>Bacteria</taxon>
        <taxon>Bacillati</taxon>
        <taxon>Actinomycetota</taxon>
        <taxon>Actinomycetes</taxon>
        <taxon>Mycobacteriales</taxon>
        <taxon>Mycobacteriaceae</taxon>
        <taxon>Mycolicibacterium</taxon>
    </lineage>
</organism>
<dbReference type="SUPFAM" id="SSF51338">
    <property type="entry name" value="Composite domain of metallo-dependent hydrolases"/>
    <property type="match status" value="1"/>
</dbReference>
<dbReference type="PANTHER" id="PTHR22642">
    <property type="entry name" value="IMIDAZOLONEPROPIONASE"/>
    <property type="match status" value="1"/>
</dbReference>
<keyword evidence="2" id="KW-0378">Hydrolase</keyword>
<evidence type="ECO:0000313" key="7">
    <source>
        <dbReference type="Proteomes" id="UP000466931"/>
    </source>
</evidence>
<dbReference type="InterPro" id="IPR013108">
    <property type="entry name" value="Amidohydro_3"/>
</dbReference>
<dbReference type="EMBL" id="AP022612">
    <property type="protein sequence ID" value="BBZ33102.1"/>
    <property type="molecule type" value="Genomic_DNA"/>
</dbReference>
<dbReference type="PANTHER" id="PTHR22642:SF2">
    <property type="entry name" value="PROTEIN LONG AFTER FAR-RED 3"/>
    <property type="match status" value="1"/>
</dbReference>
<reference evidence="6" key="1">
    <citation type="journal article" date="2019" name="Emerg. Microbes Infect.">
        <title>Comprehensive subspecies identification of 175 nontuberculous mycobacteria species based on 7547 genomic profiles.</title>
        <authorList>
            <person name="Matsumoto Y."/>
            <person name="Kinjo T."/>
            <person name="Motooka D."/>
            <person name="Nabeya D."/>
            <person name="Jung N."/>
            <person name="Uechi K."/>
            <person name="Horii T."/>
            <person name="Iida T."/>
            <person name="Fujita J."/>
            <person name="Nakamura S."/>
        </authorList>
    </citation>
    <scope>NUCLEOTIDE SEQUENCE [LARGE SCALE GENOMIC DNA]</scope>
    <source>
        <strain evidence="6">JCM 13671</strain>
    </source>
</reference>
<evidence type="ECO:0000256" key="1">
    <source>
        <dbReference type="ARBA" id="ARBA00022723"/>
    </source>
</evidence>
<dbReference type="GO" id="GO:0046872">
    <property type="term" value="F:metal ion binding"/>
    <property type="evidence" value="ECO:0007669"/>
    <property type="project" value="UniProtKB-KW"/>
</dbReference>
<evidence type="ECO:0000256" key="3">
    <source>
        <dbReference type="ARBA" id="ARBA00022833"/>
    </source>
</evidence>
<feature type="domain" description="Amidohydrolase 3" evidence="4">
    <location>
        <begin position="48"/>
        <end position="540"/>
    </location>
</feature>
<dbReference type="RefSeq" id="WP_085150715.1">
    <property type="nucleotide sequence ID" value="NZ_AP022612.1"/>
</dbReference>
<evidence type="ECO:0000313" key="6">
    <source>
        <dbReference type="EMBL" id="BBZ33102.1"/>
    </source>
</evidence>
<dbReference type="Gene3D" id="2.30.40.10">
    <property type="entry name" value="Urease, subunit C, domain 1"/>
    <property type="match status" value="1"/>
</dbReference>
<proteinExistence type="predicted"/>
<evidence type="ECO:0000259" key="4">
    <source>
        <dbReference type="Pfam" id="PF07969"/>
    </source>
</evidence>
<sequence>MGDSILTAATVITMDDDTPRAEAVAVSDGRIVAVGTLAQCRAALPDAEVVDTGAAALAPGFVEPHSHPLISGVATQAPARSIAPWDCPTWADVQAVFADALATADPDAPLWFAGYDALLHGHPSPKAEELDGIFGDRVAVVTDNSGHGVYFNTALMRRYGWDTTPPEDPVASHFGRNADGSLNGQGFELPVLTAVTGPLLAEMGDPLTSGALYYALMSRGGYTSASDMTFDPKFAAGYEALAAAPSCPLRVSMWEMSVTDTYADPISFAAGEEMLTKSGVKLWTDGSPWVGNIAISFPYLDTPATRTAGIDPATSGGVDSMNYSREQLDAILDRAVPAGWQMSFHANGDLALDLALDAYEDALTRHGLLGADHRWRLEHAGAGTRAHFDRAARLGVHVSMAPFQYYYWGDLLAGQMFDEAHGAQWGAFADAVASGACVSLHNDGSVSPPTPVDNIATAVTRRTRAGGVYGPEQAISLDQAWRAQTINAARTLRREHLVGSISVGKLADFVELSADPWTVDPQRLIDEVAVLGTWVGGRRVDLAEFLAAIDGADNTEHAHLAQREHAGGCC</sequence>
<name>A0A7I7XW63_9MYCO</name>
<evidence type="ECO:0008006" key="8">
    <source>
        <dbReference type="Google" id="ProtNLM"/>
    </source>
</evidence>
<dbReference type="OrthoDB" id="3173428at2"/>
<evidence type="ECO:0000259" key="5">
    <source>
        <dbReference type="Pfam" id="PF22039"/>
    </source>
</evidence>